<reference evidence="15" key="2">
    <citation type="journal article" date="2023" name="Int. J. Mol. Sci.">
        <title>De Novo Assembly and Annotation of 11 Diverse Shrub Willow (Salix) Genomes Reveals Novel Gene Organization in Sex-Linked Regions.</title>
        <authorList>
            <person name="Hyden B."/>
            <person name="Feng K."/>
            <person name="Yates T.B."/>
            <person name="Jawdy S."/>
            <person name="Cereghino C."/>
            <person name="Smart L.B."/>
            <person name="Muchero W."/>
        </authorList>
    </citation>
    <scope>NUCLEOTIDE SEQUENCE [LARGE SCALE GENOMIC DNA]</scope>
    <source>
        <tissue evidence="15">Shoot tip</tissue>
    </source>
</reference>
<evidence type="ECO:0000256" key="7">
    <source>
        <dbReference type="ARBA" id="ARBA00023065"/>
    </source>
</evidence>
<evidence type="ECO:0000256" key="3">
    <source>
        <dbReference type="ARBA" id="ARBA00022448"/>
    </source>
</evidence>
<comment type="subcellular location">
    <subcellularLocation>
        <location evidence="1">Membrane</location>
        <topology evidence="1">Multi-pass membrane protein</topology>
    </subcellularLocation>
</comment>
<accession>A0A9Q0ZCE2</accession>
<comment type="similarity">
    <text evidence="2">Belongs to the CSC1 (TC 1.A.17) family.</text>
</comment>
<evidence type="ECO:0000259" key="14">
    <source>
        <dbReference type="Pfam" id="PF14703"/>
    </source>
</evidence>
<protein>
    <submittedName>
        <fullName evidence="15">MEMBRANE PROTEIN DUF221-RELATED</fullName>
    </submittedName>
</protein>
<dbReference type="Proteomes" id="UP001151529">
    <property type="component" value="Chromosome 2"/>
</dbReference>
<dbReference type="OrthoDB" id="1689567at2759"/>
<dbReference type="InterPro" id="IPR003864">
    <property type="entry name" value="CSC1/OSCA1-like_7TM"/>
</dbReference>
<dbReference type="Pfam" id="PF13967">
    <property type="entry name" value="RSN1_TM"/>
    <property type="match status" value="1"/>
</dbReference>
<evidence type="ECO:0000256" key="5">
    <source>
        <dbReference type="ARBA" id="ARBA00022837"/>
    </source>
</evidence>
<feature type="domain" description="CSC1/OSCA1-like cytosolic" evidence="14">
    <location>
        <begin position="197"/>
        <end position="359"/>
    </location>
</feature>
<sequence length="697" mass="79802">MATLSDIGVAAAINILTAFAFFFAFAILRIQPVNDRVYFPKWYIKGLRSSPFGTGAFVGKVVNLDFRSYVRFLNWMPAALHMPEPELIDHAGLDSAVYLRIYLIGLKIFVPIAFLAFTILVPVNWTNTTLERSNLTYSDLDKLSISNIPSGSHRFWTHLVMAYAFTFWTCYVLKKEYEIVAKMRLHFLASEKRRPDQFTVLVRNVPPDADESVSELVEHFFLVNHPNDYLTYQVVYNANQLSNLVNEKKKMKNWLDYYQIKYSRNKSRKPSLKTGFLGLLGTRVDAVDHYTSEIERLSRKISLERDDIVNNPKSIMPAAFVSFKTRWGAAVCAQTQQSRNPTMWLTEWAPEPRDIYWDNLAIPFVSLTLRRLVIAVAFFFLTFFFMVPIAFVQSLANIEGIEKAFPFLKPIIEMKVIKSFIQGFLPGIALKIFLIFLPSILMLMSKFEGFISLSGLERRSAARYYIFQFINVFLGSIITGTAFQQLDNFIHQSATEIPKTIGVSIPMKATFFITYIMVDGWAGVAGEIFKIETLDNLSPENLFLVFFALAFVVYRHQIINVYNQEYESAAAFWPDVHGRIIVAVIVSQLLLMGLLSTKEAAQSTPLLITLPILTIWFHLFCKGRYEPAFVRYPLQEAMMKDTLEREDDSDSDEAPEEFEKEPHLVPTKRQSRRDTPLPSKHGSAASSQPEAQDYPLL</sequence>
<feature type="transmembrane region" description="Helical" evidence="11">
    <location>
        <begin position="542"/>
        <end position="559"/>
    </location>
</feature>
<keyword evidence="9" id="KW-0407">Ion channel</keyword>
<evidence type="ECO:0000313" key="16">
    <source>
        <dbReference type="Proteomes" id="UP001151529"/>
    </source>
</evidence>
<feature type="transmembrane region" description="Helical" evidence="11">
    <location>
        <begin position="603"/>
        <end position="621"/>
    </location>
</feature>
<dbReference type="PANTHER" id="PTHR13018">
    <property type="entry name" value="PROBABLE MEMBRANE PROTEIN DUF221-RELATED"/>
    <property type="match status" value="1"/>
</dbReference>
<evidence type="ECO:0000259" key="13">
    <source>
        <dbReference type="Pfam" id="PF13967"/>
    </source>
</evidence>
<keyword evidence="5" id="KW-0106">Calcium</keyword>
<dbReference type="Pfam" id="PF14703">
    <property type="entry name" value="PHM7_cyt"/>
    <property type="match status" value="1"/>
</dbReference>
<evidence type="ECO:0000256" key="4">
    <source>
        <dbReference type="ARBA" id="ARBA00022692"/>
    </source>
</evidence>
<dbReference type="Pfam" id="PF02714">
    <property type="entry name" value="RSN1_7TM"/>
    <property type="match status" value="2"/>
</dbReference>
<evidence type="ECO:0000256" key="1">
    <source>
        <dbReference type="ARBA" id="ARBA00004141"/>
    </source>
</evidence>
<keyword evidence="8 11" id="KW-0472">Membrane</keyword>
<evidence type="ECO:0000256" key="9">
    <source>
        <dbReference type="ARBA" id="ARBA00023303"/>
    </source>
</evidence>
<gene>
    <name evidence="15" type="ORF">OIU85_020176</name>
</gene>
<feature type="domain" description="CSC1/OSCA1-like N-terminal transmembrane" evidence="13">
    <location>
        <begin position="7"/>
        <end position="176"/>
    </location>
</feature>
<evidence type="ECO:0000256" key="8">
    <source>
        <dbReference type="ARBA" id="ARBA00023136"/>
    </source>
</evidence>
<keyword evidence="7" id="KW-0406">Ion transport</keyword>
<keyword evidence="16" id="KW-1185">Reference proteome</keyword>
<dbReference type="EMBL" id="JAPFFL010000004">
    <property type="protein sequence ID" value="KAJ6729222.1"/>
    <property type="molecule type" value="Genomic_DNA"/>
</dbReference>
<evidence type="ECO:0000256" key="6">
    <source>
        <dbReference type="ARBA" id="ARBA00022989"/>
    </source>
</evidence>
<feature type="domain" description="CSC1/OSCA1-like 7TM region" evidence="12">
    <location>
        <begin position="543"/>
        <end position="595"/>
    </location>
</feature>
<dbReference type="AlphaFoldDB" id="A0A9Q0ZCE2"/>
<dbReference type="InterPro" id="IPR032880">
    <property type="entry name" value="CSC1/OSCA1-like_N"/>
</dbReference>
<keyword evidence="3" id="KW-0813">Transport</keyword>
<dbReference type="InterPro" id="IPR045122">
    <property type="entry name" value="Csc1-like"/>
</dbReference>
<feature type="transmembrane region" description="Helical" evidence="11">
    <location>
        <begin position="6"/>
        <end position="28"/>
    </location>
</feature>
<evidence type="ECO:0000259" key="12">
    <source>
        <dbReference type="Pfam" id="PF02714"/>
    </source>
</evidence>
<dbReference type="PANTHER" id="PTHR13018:SF5">
    <property type="entry name" value="RE44586P"/>
    <property type="match status" value="1"/>
</dbReference>
<feature type="transmembrane region" description="Helical" evidence="11">
    <location>
        <begin position="372"/>
        <end position="396"/>
    </location>
</feature>
<feature type="transmembrane region" description="Helical" evidence="11">
    <location>
        <begin position="101"/>
        <end position="125"/>
    </location>
</feature>
<feature type="transmembrane region" description="Helical" evidence="11">
    <location>
        <begin position="416"/>
        <end position="443"/>
    </location>
</feature>
<dbReference type="GO" id="GO:0005886">
    <property type="term" value="C:plasma membrane"/>
    <property type="evidence" value="ECO:0007669"/>
    <property type="project" value="TreeGrafter"/>
</dbReference>
<dbReference type="InterPro" id="IPR027815">
    <property type="entry name" value="CSC1/OSCA1-like_cyt"/>
</dbReference>
<name>A0A9Q0ZCE2_SALVM</name>
<comment type="caution">
    <text evidence="15">The sequence shown here is derived from an EMBL/GenBank/DDBJ whole genome shotgun (WGS) entry which is preliminary data.</text>
</comment>
<proteinExistence type="inferred from homology"/>
<evidence type="ECO:0000256" key="2">
    <source>
        <dbReference type="ARBA" id="ARBA00007779"/>
    </source>
</evidence>
<feature type="transmembrane region" description="Helical" evidence="11">
    <location>
        <begin position="580"/>
        <end position="597"/>
    </location>
</feature>
<evidence type="ECO:0000313" key="15">
    <source>
        <dbReference type="EMBL" id="KAJ6729222.1"/>
    </source>
</evidence>
<reference evidence="15" key="1">
    <citation type="submission" date="2022-11" db="EMBL/GenBank/DDBJ databases">
        <authorList>
            <person name="Hyden B.L."/>
            <person name="Feng K."/>
            <person name="Yates T."/>
            <person name="Jawdy S."/>
            <person name="Smart L.B."/>
            <person name="Muchero W."/>
        </authorList>
    </citation>
    <scope>NUCLEOTIDE SEQUENCE</scope>
    <source>
        <tissue evidence="15">Shoot tip</tissue>
    </source>
</reference>
<feature type="domain" description="CSC1/OSCA1-like 7TM region" evidence="12">
    <location>
        <begin position="370"/>
        <end position="534"/>
    </location>
</feature>
<feature type="compositionally biased region" description="Acidic residues" evidence="10">
    <location>
        <begin position="644"/>
        <end position="659"/>
    </location>
</feature>
<feature type="transmembrane region" description="Helical" evidence="11">
    <location>
        <begin position="464"/>
        <end position="483"/>
    </location>
</feature>
<keyword evidence="4 11" id="KW-0812">Transmembrane</keyword>
<dbReference type="GO" id="GO:0005227">
    <property type="term" value="F:calcium-activated cation channel activity"/>
    <property type="evidence" value="ECO:0007669"/>
    <property type="project" value="InterPro"/>
</dbReference>
<keyword evidence="6 11" id="KW-1133">Transmembrane helix</keyword>
<evidence type="ECO:0000256" key="11">
    <source>
        <dbReference type="SAM" id="Phobius"/>
    </source>
</evidence>
<organism evidence="15 16">
    <name type="scientific">Salix viminalis</name>
    <name type="common">Common osier</name>
    <name type="synonym">Basket willow</name>
    <dbReference type="NCBI Taxonomy" id="40686"/>
    <lineage>
        <taxon>Eukaryota</taxon>
        <taxon>Viridiplantae</taxon>
        <taxon>Streptophyta</taxon>
        <taxon>Embryophyta</taxon>
        <taxon>Tracheophyta</taxon>
        <taxon>Spermatophyta</taxon>
        <taxon>Magnoliopsida</taxon>
        <taxon>eudicotyledons</taxon>
        <taxon>Gunneridae</taxon>
        <taxon>Pentapetalae</taxon>
        <taxon>rosids</taxon>
        <taxon>fabids</taxon>
        <taxon>Malpighiales</taxon>
        <taxon>Salicaceae</taxon>
        <taxon>Saliceae</taxon>
        <taxon>Salix</taxon>
    </lineage>
</organism>
<feature type="region of interest" description="Disordered" evidence="10">
    <location>
        <begin position="642"/>
        <end position="697"/>
    </location>
</feature>
<evidence type="ECO:0000256" key="10">
    <source>
        <dbReference type="SAM" id="MobiDB-lite"/>
    </source>
</evidence>